<sequence>MSSNYQFTIKRVNFLSHPSSSKKKKKGK</sequence>
<reference evidence="1" key="1">
    <citation type="submission" date="2018-02" db="EMBL/GenBank/DDBJ databases">
        <title>Rhizophora mucronata_Transcriptome.</title>
        <authorList>
            <person name="Meera S.P."/>
            <person name="Sreeshan A."/>
            <person name="Augustine A."/>
        </authorList>
    </citation>
    <scope>NUCLEOTIDE SEQUENCE</scope>
    <source>
        <tissue evidence="1">Leaf</tissue>
    </source>
</reference>
<protein>
    <submittedName>
        <fullName evidence="1">Uncharacterized protein</fullName>
    </submittedName>
</protein>
<name>A0A2P2LWP1_RHIMU</name>
<organism evidence="1">
    <name type="scientific">Rhizophora mucronata</name>
    <name type="common">Asiatic mangrove</name>
    <dbReference type="NCBI Taxonomy" id="61149"/>
    <lineage>
        <taxon>Eukaryota</taxon>
        <taxon>Viridiplantae</taxon>
        <taxon>Streptophyta</taxon>
        <taxon>Embryophyta</taxon>
        <taxon>Tracheophyta</taxon>
        <taxon>Spermatophyta</taxon>
        <taxon>Magnoliopsida</taxon>
        <taxon>eudicotyledons</taxon>
        <taxon>Gunneridae</taxon>
        <taxon>Pentapetalae</taxon>
        <taxon>rosids</taxon>
        <taxon>fabids</taxon>
        <taxon>Malpighiales</taxon>
        <taxon>Rhizophoraceae</taxon>
        <taxon>Rhizophora</taxon>
    </lineage>
</organism>
<dbReference type="EMBL" id="GGEC01041908">
    <property type="protein sequence ID" value="MBX22392.1"/>
    <property type="molecule type" value="Transcribed_RNA"/>
</dbReference>
<accession>A0A2P2LWP1</accession>
<evidence type="ECO:0000313" key="1">
    <source>
        <dbReference type="EMBL" id="MBX22392.1"/>
    </source>
</evidence>
<dbReference type="AlphaFoldDB" id="A0A2P2LWP1"/>
<proteinExistence type="predicted"/>